<feature type="domain" description="Rhodanese" evidence="2">
    <location>
        <begin position="79"/>
        <end position="181"/>
    </location>
</feature>
<keyword evidence="3" id="KW-0808">Transferase</keyword>
<organism evidence="3 4">
    <name type="scientific">Lachnellula willkommii</name>
    <dbReference type="NCBI Taxonomy" id="215461"/>
    <lineage>
        <taxon>Eukaryota</taxon>
        <taxon>Fungi</taxon>
        <taxon>Dikarya</taxon>
        <taxon>Ascomycota</taxon>
        <taxon>Pezizomycotina</taxon>
        <taxon>Leotiomycetes</taxon>
        <taxon>Helotiales</taxon>
        <taxon>Lachnaceae</taxon>
        <taxon>Lachnellula</taxon>
    </lineage>
</organism>
<dbReference type="Proteomes" id="UP000315522">
    <property type="component" value="Unassembled WGS sequence"/>
</dbReference>
<evidence type="ECO:0000256" key="1">
    <source>
        <dbReference type="SAM" id="MobiDB-lite"/>
    </source>
</evidence>
<sequence>MSTPRIATSLLLRASRSSIIRAPRRFRALPVPTPPATPLAIKSQSRPYSQNSPSPSPSPSPPQSKIYTFEDVQKLSTNPSPSRILIDTREPGELQSSGTIPGALNIPVVSRADSWFITPEEFEDRYGFERPGKDVEVVFFCKAGVRSKTAAELARQAGWGKVGEYKGSWLDWEGKGGKIEGGRS</sequence>
<gene>
    <name evidence="3" type="primary">RDL2</name>
    <name evidence="3" type="ORF">LAWI1_G000611</name>
</gene>
<dbReference type="InterPro" id="IPR036873">
    <property type="entry name" value="Rhodanese-like_dom_sf"/>
</dbReference>
<protein>
    <submittedName>
        <fullName evidence="3">Thiosulfate sulfurtransferase, mitochondrial</fullName>
    </submittedName>
</protein>
<dbReference type="PANTHER" id="PTHR44086">
    <property type="entry name" value="THIOSULFATE SULFURTRANSFERASE RDL2, MITOCHONDRIAL-RELATED"/>
    <property type="match status" value="1"/>
</dbReference>
<dbReference type="GO" id="GO:0005739">
    <property type="term" value="C:mitochondrion"/>
    <property type="evidence" value="ECO:0007669"/>
    <property type="project" value="TreeGrafter"/>
</dbReference>
<dbReference type="SMART" id="SM00450">
    <property type="entry name" value="RHOD"/>
    <property type="match status" value="1"/>
</dbReference>
<feature type="region of interest" description="Disordered" evidence="1">
    <location>
        <begin position="26"/>
        <end position="99"/>
    </location>
</feature>
<feature type="compositionally biased region" description="Low complexity" evidence="1">
    <location>
        <begin position="38"/>
        <end position="53"/>
    </location>
</feature>
<dbReference type="PROSITE" id="PS50206">
    <property type="entry name" value="RHODANESE_3"/>
    <property type="match status" value="1"/>
</dbReference>
<dbReference type="Pfam" id="PF00581">
    <property type="entry name" value="Rhodanese"/>
    <property type="match status" value="1"/>
</dbReference>
<evidence type="ECO:0000259" key="2">
    <source>
        <dbReference type="PROSITE" id="PS50206"/>
    </source>
</evidence>
<keyword evidence="4" id="KW-1185">Reference proteome</keyword>
<evidence type="ECO:0000313" key="4">
    <source>
        <dbReference type="Proteomes" id="UP000315522"/>
    </source>
</evidence>
<accession>A0A559ML31</accession>
<comment type="caution">
    <text evidence="3">The sequence shown here is derived from an EMBL/GenBank/DDBJ whole genome shotgun (WGS) entry which is preliminary data.</text>
</comment>
<dbReference type="EMBL" id="QGML01000098">
    <property type="protein sequence ID" value="TVY93666.1"/>
    <property type="molecule type" value="Genomic_DNA"/>
</dbReference>
<reference evidence="3 4" key="1">
    <citation type="submission" date="2018-05" db="EMBL/GenBank/DDBJ databases">
        <title>Genome sequencing and assembly of the regulated plant pathogen Lachnellula willkommii and related sister species for the development of diagnostic species identification markers.</title>
        <authorList>
            <person name="Giroux E."/>
            <person name="Bilodeau G."/>
        </authorList>
    </citation>
    <scope>NUCLEOTIDE SEQUENCE [LARGE SCALE GENOMIC DNA]</scope>
    <source>
        <strain evidence="3 4">CBS 172.35</strain>
    </source>
</reference>
<proteinExistence type="predicted"/>
<dbReference type="PANTHER" id="PTHR44086:SF10">
    <property type="entry name" value="THIOSULFATE SULFURTRANSFERASE_RHODANESE-LIKE DOMAIN-CONTAINING PROTEIN 3"/>
    <property type="match status" value="1"/>
</dbReference>
<dbReference type="CDD" id="cd01519">
    <property type="entry name" value="RHOD_HSP67B2"/>
    <property type="match status" value="1"/>
</dbReference>
<dbReference type="SUPFAM" id="SSF52821">
    <property type="entry name" value="Rhodanese/Cell cycle control phosphatase"/>
    <property type="match status" value="1"/>
</dbReference>
<dbReference type="GO" id="GO:0004792">
    <property type="term" value="F:thiosulfate-cyanide sulfurtransferase activity"/>
    <property type="evidence" value="ECO:0007669"/>
    <property type="project" value="TreeGrafter"/>
</dbReference>
<name>A0A559ML31_9HELO</name>
<evidence type="ECO:0000313" key="3">
    <source>
        <dbReference type="EMBL" id="TVY93666.1"/>
    </source>
</evidence>
<dbReference type="InterPro" id="IPR001763">
    <property type="entry name" value="Rhodanese-like_dom"/>
</dbReference>
<dbReference type="Gene3D" id="3.40.250.10">
    <property type="entry name" value="Rhodanese-like domain"/>
    <property type="match status" value="1"/>
</dbReference>
<dbReference type="AlphaFoldDB" id="A0A559ML31"/>